<evidence type="ECO:0000313" key="2">
    <source>
        <dbReference type="Proteomes" id="UP000632828"/>
    </source>
</evidence>
<dbReference type="EMBL" id="JACWUN010000003">
    <property type="protein sequence ID" value="MBD1399860.1"/>
    <property type="molecule type" value="Genomic_DNA"/>
</dbReference>
<dbReference type="AlphaFoldDB" id="A0A8J6QU25"/>
<evidence type="ECO:0000313" key="1">
    <source>
        <dbReference type="EMBL" id="MBD1399860.1"/>
    </source>
</evidence>
<reference evidence="1" key="1">
    <citation type="submission" date="2020-09" db="EMBL/GenBank/DDBJ databases">
        <title>Pelobacter alkaliphilus sp. nov., a novel anaerobic arsenate-reducing bacterium from terrestrial mud volcano.</title>
        <authorList>
            <person name="Khomyakova M.A."/>
            <person name="Merkel A.Y."/>
            <person name="Slobodkin A.I."/>
        </authorList>
    </citation>
    <scope>NUCLEOTIDE SEQUENCE</scope>
    <source>
        <strain evidence="1">M08fum</strain>
    </source>
</reference>
<dbReference type="RefSeq" id="WP_191154125.1">
    <property type="nucleotide sequence ID" value="NZ_JACWUN010000003.1"/>
</dbReference>
<sequence length="62" mass="6927">MEDGLAQLKMCELKAKGLMEEIDRRSNKPTVVCGKCGAKANEAEHLHNPRPMAKKFSDNLWG</sequence>
<keyword evidence="2" id="KW-1185">Reference proteome</keyword>
<comment type="caution">
    <text evidence="1">The sequence shown here is derived from an EMBL/GenBank/DDBJ whole genome shotgun (WGS) entry which is preliminary data.</text>
</comment>
<proteinExistence type="predicted"/>
<name>A0A8J6QU25_9BACT</name>
<gene>
    <name evidence="1" type="ORF">ICT70_04170</name>
</gene>
<accession>A0A8J6QU25</accession>
<organism evidence="1 2">
    <name type="scientific">Pelovirga terrestris</name>
    <dbReference type="NCBI Taxonomy" id="2771352"/>
    <lineage>
        <taxon>Bacteria</taxon>
        <taxon>Pseudomonadati</taxon>
        <taxon>Thermodesulfobacteriota</taxon>
        <taxon>Desulfuromonadia</taxon>
        <taxon>Geobacterales</taxon>
        <taxon>Geobacteraceae</taxon>
        <taxon>Pelovirga</taxon>
    </lineage>
</organism>
<dbReference type="Proteomes" id="UP000632828">
    <property type="component" value="Unassembled WGS sequence"/>
</dbReference>
<protein>
    <submittedName>
        <fullName evidence="1">Uncharacterized protein</fullName>
    </submittedName>
</protein>